<dbReference type="Pfam" id="PF08808">
    <property type="entry name" value="RES"/>
    <property type="match status" value="1"/>
</dbReference>
<gene>
    <name evidence="2" type="ORF">EOD43_18270</name>
</gene>
<sequence length="240" mass="26635">MIDPETLATSRVEWEGAVRIIRSRFPPIDLFEDIADPADWPLLISAEQKTNPRLMEGIGNLDLVPPERRVAGPGASYLMAPFTHASTDRPSRFSRGQYGVLYVANRFETALLETVHHHAAFMARTNEGPGWTSQFRALSMSVLATLHDLLERHEDAADELSIDDYAAAQILGQSLKAAGSDGLIYPSVRDPQGACVALFSPDLARNPVQIRHLDYHWDGQRVDLYREAGAGEVYRIILDA</sequence>
<feature type="domain" description="RES" evidence="1">
    <location>
        <begin position="81"/>
        <end position="210"/>
    </location>
</feature>
<organism evidence="2 3">
    <name type="scientific">Sphingomonas crocodyli</name>
    <dbReference type="NCBI Taxonomy" id="1979270"/>
    <lineage>
        <taxon>Bacteria</taxon>
        <taxon>Pseudomonadati</taxon>
        <taxon>Pseudomonadota</taxon>
        <taxon>Alphaproteobacteria</taxon>
        <taxon>Sphingomonadales</taxon>
        <taxon>Sphingomonadaceae</taxon>
        <taxon>Sphingomonas</taxon>
    </lineage>
</organism>
<proteinExistence type="predicted"/>
<dbReference type="AlphaFoldDB" id="A0A437LXW4"/>
<dbReference type="Proteomes" id="UP000282971">
    <property type="component" value="Unassembled WGS sequence"/>
</dbReference>
<accession>A0A437LXW4</accession>
<evidence type="ECO:0000313" key="2">
    <source>
        <dbReference type="EMBL" id="RVT90240.1"/>
    </source>
</evidence>
<comment type="caution">
    <text evidence="2">The sequence shown here is derived from an EMBL/GenBank/DDBJ whole genome shotgun (WGS) entry which is preliminary data.</text>
</comment>
<protein>
    <submittedName>
        <fullName evidence="2">RES domain-containing protein</fullName>
    </submittedName>
</protein>
<dbReference type="EMBL" id="SACN01000003">
    <property type="protein sequence ID" value="RVT90240.1"/>
    <property type="molecule type" value="Genomic_DNA"/>
</dbReference>
<name>A0A437LXW4_9SPHN</name>
<dbReference type="SMART" id="SM00953">
    <property type="entry name" value="RES"/>
    <property type="match status" value="1"/>
</dbReference>
<reference evidence="2 3" key="1">
    <citation type="submission" date="2019-01" db="EMBL/GenBank/DDBJ databases">
        <authorList>
            <person name="Chen W.-M."/>
        </authorList>
    </citation>
    <scope>NUCLEOTIDE SEQUENCE [LARGE SCALE GENOMIC DNA]</scope>
    <source>
        <strain evidence="2 3">CCP-7</strain>
    </source>
</reference>
<dbReference type="InterPro" id="IPR014914">
    <property type="entry name" value="RES_dom"/>
</dbReference>
<evidence type="ECO:0000313" key="3">
    <source>
        <dbReference type="Proteomes" id="UP000282971"/>
    </source>
</evidence>
<keyword evidence="3" id="KW-1185">Reference proteome</keyword>
<dbReference type="RefSeq" id="WP_127745492.1">
    <property type="nucleotide sequence ID" value="NZ_SACN01000003.1"/>
</dbReference>
<dbReference type="OrthoDB" id="9795903at2"/>
<evidence type="ECO:0000259" key="1">
    <source>
        <dbReference type="SMART" id="SM00953"/>
    </source>
</evidence>